<evidence type="ECO:0000256" key="5">
    <source>
        <dbReference type="ARBA" id="ARBA00022840"/>
    </source>
</evidence>
<dbReference type="InterPro" id="IPR018485">
    <property type="entry name" value="FGGY_C"/>
</dbReference>
<sequence length="492" mass="52680">MTGLILSIDQGTSGTKAILFDRDGQPQAKGSVALASIFPQAGFVEQDPDDIYNNVIDAVRDCFEVFGSTPQISACGISNQRETFVLWDSEGKPLNNAVVWQCKRSSQVCERLKGTNLEADIRRKTGLIVDPYFSGSKVIWLKENNADIAARIEAGEAYFGTIDTWLVYRLTGGKSYATDVTNACRTLFFNLKDLCWDKDLLEQMGLSKLNLPSLNPSSCNVGETDIGGLLDQPIPITGLIGDSHAAAFGEGCHQSGQAKATLGTGSSILMNTGDTPAKPQNGMVSTICWAIEGRVDYALEGIIVSCGATIQWLRDQAALVSDAAQTEAMARAVPNNGGVYFIPAFSGLGAPYWKMDAKAMIAGLTFGSTKNHIARAALESVAFQIKDVINAMKEASGVELGMLNADGGMTKNQFVMQSLADLLGCSVQTIDFEDISALGAAYMAGLGAGVYADISELPSHNEGRSLRVPDLDAKDIVACHQTWQDIIHKVYC</sequence>
<evidence type="ECO:0000256" key="2">
    <source>
        <dbReference type="ARBA" id="ARBA00022679"/>
    </source>
</evidence>
<evidence type="ECO:0000313" key="11">
    <source>
        <dbReference type="Proteomes" id="UP000234881"/>
    </source>
</evidence>
<protein>
    <recommendedName>
        <fullName evidence="6">ATP:glycerol 3-phosphotransferase</fullName>
    </recommendedName>
</protein>
<evidence type="ECO:0000256" key="1">
    <source>
        <dbReference type="ARBA" id="ARBA00009156"/>
    </source>
</evidence>
<dbReference type="PANTHER" id="PTHR10196:SF69">
    <property type="entry name" value="GLYCEROL KINASE"/>
    <property type="match status" value="1"/>
</dbReference>
<dbReference type="GO" id="GO:0005524">
    <property type="term" value="F:ATP binding"/>
    <property type="evidence" value="ECO:0007669"/>
    <property type="project" value="UniProtKB-KW"/>
</dbReference>
<organism evidence="10 11">
    <name type="scientific">Cohaesibacter celericrescens</name>
    <dbReference type="NCBI Taxonomy" id="2067669"/>
    <lineage>
        <taxon>Bacteria</taxon>
        <taxon>Pseudomonadati</taxon>
        <taxon>Pseudomonadota</taxon>
        <taxon>Alphaproteobacteria</taxon>
        <taxon>Hyphomicrobiales</taxon>
        <taxon>Cohaesibacteraceae</taxon>
    </lineage>
</organism>
<accession>A0A2N5XU51</accession>
<evidence type="ECO:0000256" key="4">
    <source>
        <dbReference type="ARBA" id="ARBA00022777"/>
    </source>
</evidence>
<evidence type="ECO:0000256" key="6">
    <source>
        <dbReference type="ARBA" id="ARBA00043149"/>
    </source>
</evidence>
<dbReference type="Gene3D" id="3.30.420.40">
    <property type="match status" value="2"/>
</dbReference>
<reference evidence="10 11" key="1">
    <citation type="submission" date="2018-01" db="EMBL/GenBank/DDBJ databases">
        <title>The draft genome sequence of Cohaesibacter sp. H1304.</title>
        <authorList>
            <person name="Wang N.-N."/>
            <person name="Du Z.-J."/>
        </authorList>
    </citation>
    <scope>NUCLEOTIDE SEQUENCE [LARGE SCALE GENOMIC DNA]</scope>
    <source>
        <strain evidence="10 11">H1304</strain>
    </source>
</reference>
<dbReference type="PANTHER" id="PTHR10196">
    <property type="entry name" value="SUGAR KINASE"/>
    <property type="match status" value="1"/>
</dbReference>
<keyword evidence="4 7" id="KW-0418">Kinase</keyword>
<keyword evidence="11" id="KW-1185">Reference proteome</keyword>
<dbReference type="NCBIfam" id="NF000756">
    <property type="entry name" value="PRK00047.1"/>
    <property type="match status" value="1"/>
</dbReference>
<dbReference type="GO" id="GO:0005829">
    <property type="term" value="C:cytosol"/>
    <property type="evidence" value="ECO:0007669"/>
    <property type="project" value="TreeGrafter"/>
</dbReference>
<proteinExistence type="inferred from homology"/>
<dbReference type="Proteomes" id="UP000234881">
    <property type="component" value="Unassembled WGS sequence"/>
</dbReference>
<keyword evidence="5" id="KW-0067">ATP-binding</keyword>
<dbReference type="GO" id="GO:0004370">
    <property type="term" value="F:glycerol kinase activity"/>
    <property type="evidence" value="ECO:0007669"/>
    <property type="project" value="TreeGrafter"/>
</dbReference>
<dbReference type="SUPFAM" id="SSF53067">
    <property type="entry name" value="Actin-like ATPase domain"/>
    <property type="match status" value="2"/>
</dbReference>
<dbReference type="CDD" id="cd07769">
    <property type="entry name" value="ASKHA_NBD_FGGY_GK"/>
    <property type="match status" value="1"/>
</dbReference>
<dbReference type="AlphaFoldDB" id="A0A2N5XU51"/>
<keyword evidence="3" id="KW-0547">Nucleotide-binding</keyword>
<name>A0A2N5XU51_9HYPH</name>
<dbReference type="PIRSF" id="PIRSF000538">
    <property type="entry name" value="GlpK"/>
    <property type="match status" value="1"/>
</dbReference>
<feature type="domain" description="Carbohydrate kinase FGGY C-terminal" evidence="9">
    <location>
        <begin position="259"/>
        <end position="446"/>
    </location>
</feature>
<dbReference type="Pfam" id="PF00370">
    <property type="entry name" value="FGGY_N"/>
    <property type="match status" value="1"/>
</dbReference>
<dbReference type="EMBL" id="PKUQ01000012">
    <property type="protein sequence ID" value="PLW77987.1"/>
    <property type="molecule type" value="Genomic_DNA"/>
</dbReference>
<evidence type="ECO:0000259" key="9">
    <source>
        <dbReference type="Pfam" id="PF02782"/>
    </source>
</evidence>
<dbReference type="GO" id="GO:0019563">
    <property type="term" value="P:glycerol catabolic process"/>
    <property type="evidence" value="ECO:0007669"/>
    <property type="project" value="TreeGrafter"/>
</dbReference>
<comment type="caution">
    <text evidence="10">The sequence shown here is derived from an EMBL/GenBank/DDBJ whole genome shotgun (WGS) entry which is preliminary data.</text>
</comment>
<dbReference type="PROSITE" id="PS00445">
    <property type="entry name" value="FGGY_KINASES_2"/>
    <property type="match status" value="1"/>
</dbReference>
<dbReference type="RefSeq" id="WP_101533077.1">
    <property type="nucleotide sequence ID" value="NZ_JBFHIU010000062.1"/>
</dbReference>
<evidence type="ECO:0000256" key="7">
    <source>
        <dbReference type="RuleBase" id="RU003733"/>
    </source>
</evidence>
<dbReference type="InterPro" id="IPR000577">
    <property type="entry name" value="Carb_kinase_FGGY"/>
</dbReference>
<comment type="similarity">
    <text evidence="1 7">Belongs to the FGGY kinase family.</text>
</comment>
<gene>
    <name evidence="10" type="ORF">C0081_06870</name>
</gene>
<evidence type="ECO:0000256" key="3">
    <source>
        <dbReference type="ARBA" id="ARBA00022741"/>
    </source>
</evidence>
<dbReference type="OrthoDB" id="9805576at2"/>
<feature type="domain" description="Carbohydrate kinase FGGY N-terminal" evidence="8">
    <location>
        <begin position="5"/>
        <end position="249"/>
    </location>
</feature>
<dbReference type="InterPro" id="IPR018483">
    <property type="entry name" value="Carb_kinase_FGGY_CS"/>
</dbReference>
<dbReference type="PROSITE" id="PS00933">
    <property type="entry name" value="FGGY_KINASES_1"/>
    <property type="match status" value="1"/>
</dbReference>
<dbReference type="Pfam" id="PF02782">
    <property type="entry name" value="FGGY_C"/>
    <property type="match status" value="1"/>
</dbReference>
<dbReference type="InterPro" id="IPR018484">
    <property type="entry name" value="FGGY_N"/>
</dbReference>
<evidence type="ECO:0000313" key="10">
    <source>
        <dbReference type="EMBL" id="PLW77987.1"/>
    </source>
</evidence>
<dbReference type="InterPro" id="IPR043129">
    <property type="entry name" value="ATPase_NBD"/>
</dbReference>
<keyword evidence="2 7" id="KW-0808">Transferase</keyword>
<evidence type="ECO:0000259" key="8">
    <source>
        <dbReference type="Pfam" id="PF00370"/>
    </source>
</evidence>